<dbReference type="AlphaFoldDB" id="A0A2T0N336"/>
<protein>
    <submittedName>
        <fullName evidence="1">Uncharacterized protein</fullName>
    </submittedName>
</protein>
<keyword evidence="2" id="KW-1185">Reference proteome</keyword>
<comment type="caution">
    <text evidence="1">The sequence shown here is derived from an EMBL/GenBank/DDBJ whole genome shotgun (WGS) entry which is preliminary data.</text>
</comment>
<evidence type="ECO:0000313" key="2">
    <source>
        <dbReference type="Proteomes" id="UP000238312"/>
    </source>
</evidence>
<dbReference type="EMBL" id="PVNG01000005">
    <property type="protein sequence ID" value="PRX66575.1"/>
    <property type="molecule type" value="Genomic_DNA"/>
</dbReference>
<accession>A0A2T0N336</accession>
<name>A0A2T0N336_9ACTN</name>
<organism evidence="1 2">
    <name type="scientific">Nonomuraea fuscirosea</name>
    <dbReference type="NCBI Taxonomy" id="1291556"/>
    <lineage>
        <taxon>Bacteria</taxon>
        <taxon>Bacillati</taxon>
        <taxon>Actinomycetota</taxon>
        <taxon>Actinomycetes</taxon>
        <taxon>Streptosporangiales</taxon>
        <taxon>Streptosporangiaceae</taxon>
        <taxon>Nonomuraea</taxon>
    </lineage>
</organism>
<proteinExistence type="predicted"/>
<reference evidence="1 2" key="1">
    <citation type="submission" date="2018-03" db="EMBL/GenBank/DDBJ databases">
        <title>Genomic Encyclopedia of Type Strains, Phase III (KMG-III): the genomes of soil and plant-associated and newly described type strains.</title>
        <authorList>
            <person name="Whitman W."/>
        </authorList>
    </citation>
    <scope>NUCLEOTIDE SEQUENCE [LARGE SCALE GENOMIC DNA]</scope>
    <source>
        <strain evidence="1 2">CGMCC 4.7104</strain>
    </source>
</reference>
<dbReference type="Proteomes" id="UP000238312">
    <property type="component" value="Unassembled WGS sequence"/>
</dbReference>
<sequence>MAWKSPFGIVCFGLVLSGELARGACLMAK</sequence>
<gene>
    <name evidence="1" type="ORF">B0I32_10515</name>
</gene>
<evidence type="ECO:0000313" key="1">
    <source>
        <dbReference type="EMBL" id="PRX66575.1"/>
    </source>
</evidence>